<evidence type="ECO:0000313" key="1">
    <source>
        <dbReference type="Proteomes" id="UP000887565"/>
    </source>
</evidence>
<protein>
    <submittedName>
        <fullName evidence="2">Uncharacterized protein</fullName>
    </submittedName>
</protein>
<dbReference type="WBParaSite" id="nRc.2.0.1.t28504-RA">
    <property type="protein sequence ID" value="nRc.2.0.1.t28504-RA"/>
    <property type="gene ID" value="nRc.2.0.1.g28504"/>
</dbReference>
<proteinExistence type="predicted"/>
<sequence>MLMQRETIFRAIDCEFGFQGFDATWFGDQTTPNRFRVVVETPYRFVVATNGAEKKNEIQVITNARSIKSGIYSEDKQGILMQQFALKELHPFKSYMFRLPPINFHLLVSKN</sequence>
<dbReference type="Proteomes" id="UP000887565">
    <property type="component" value="Unplaced"/>
</dbReference>
<dbReference type="AlphaFoldDB" id="A0A915JQG8"/>
<organism evidence="1 2">
    <name type="scientific">Romanomermis culicivorax</name>
    <name type="common">Nematode worm</name>
    <dbReference type="NCBI Taxonomy" id="13658"/>
    <lineage>
        <taxon>Eukaryota</taxon>
        <taxon>Metazoa</taxon>
        <taxon>Ecdysozoa</taxon>
        <taxon>Nematoda</taxon>
        <taxon>Enoplea</taxon>
        <taxon>Dorylaimia</taxon>
        <taxon>Mermithida</taxon>
        <taxon>Mermithoidea</taxon>
        <taxon>Mermithidae</taxon>
        <taxon>Romanomermis</taxon>
    </lineage>
</organism>
<evidence type="ECO:0000313" key="2">
    <source>
        <dbReference type="WBParaSite" id="nRc.2.0.1.t28504-RA"/>
    </source>
</evidence>
<reference evidence="2" key="1">
    <citation type="submission" date="2022-11" db="UniProtKB">
        <authorList>
            <consortium name="WormBaseParasite"/>
        </authorList>
    </citation>
    <scope>IDENTIFICATION</scope>
</reference>
<keyword evidence="1" id="KW-1185">Reference proteome</keyword>
<accession>A0A915JQG8</accession>
<name>A0A915JQG8_ROMCU</name>